<accession>A0A183K3Q0</accession>
<dbReference type="WBParaSite" id="SCUD_0000961801-mRNA-1">
    <property type="protein sequence ID" value="SCUD_0000961801-mRNA-1"/>
    <property type="gene ID" value="SCUD_0000961801"/>
</dbReference>
<dbReference type="AlphaFoldDB" id="A0A183K3Q0"/>
<proteinExistence type="predicted"/>
<name>A0A183K3Q0_9TREM</name>
<organism evidence="1">
    <name type="scientific">Schistosoma curassoni</name>
    <dbReference type="NCBI Taxonomy" id="6186"/>
    <lineage>
        <taxon>Eukaryota</taxon>
        <taxon>Metazoa</taxon>
        <taxon>Spiralia</taxon>
        <taxon>Lophotrochozoa</taxon>
        <taxon>Platyhelminthes</taxon>
        <taxon>Trematoda</taxon>
        <taxon>Digenea</taxon>
        <taxon>Strigeidida</taxon>
        <taxon>Schistosomatoidea</taxon>
        <taxon>Schistosomatidae</taxon>
        <taxon>Schistosoma</taxon>
    </lineage>
</organism>
<evidence type="ECO:0000313" key="1">
    <source>
        <dbReference type="WBParaSite" id="SCUD_0000961801-mRNA-1"/>
    </source>
</evidence>
<reference evidence="1" key="1">
    <citation type="submission" date="2016-06" db="UniProtKB">
        <authorList>
            <consortium name="WormBaseParasite"/>
        </authorList>
    </citation>
    <scope>IDENTIFICATION</scope>
</reference>
<protein>
    <submittedName>
        <fullName evidence="1">DUF4150 domain-containing protein</fullName>
    </submittedName>
</protein>
<sequence>MNSPSIISGVISITGASRNCLDLTGTNGNALPEKTVGELPTNTGLRPFETFSSLEVFS</sequence>